<organism evidence="2">
    <name type="scientific">mine drainage metagenome</name>
    <dbReference type="NCBI Taxonomy" id="410659"/>
    <lineage>
        <taxon>unclassified sequences</taxon>
        <taxon>metagenomes</taxon>
        <taxon>ecological metagenomes</taxon>
    </lineage>
</organism>
<accession>T0Y2M1</accession>
<dbReference type="AlphaFoldDB" id="T0Y2M1"/>
<feature type="compositionally biased region" description="Low complexity" evidence="1">
    <location>
        <begin position="117"/>
        <end position="130"/>
    </location>
</feature>
<proteinExistence type="predicted"/>
<reference evidence="2" key="2">
    <citation type="journal article" date="2014" name="ISME J.">
        <title>Microbial stratification in low pH oxic and suboxic macroscopic growths along an acid mine drainage.</title>
        <authorList>
            <person name="Mendez-Garcia C."/>
            <person name="Mesa V."/>
            <person name="Sprenger R.R."/>
            <person name="Richter M."/>
            <person name="Diez M.S."/>
            <person name="Solano J."/>
            <person name="Bargiela R."/>
            <person name="Golyshina O.V."/>
            <person name="Manteca A."/>
            <person name="Ramos J.L."/>
            <person name="Gallego J.R."/>
            <person name="Llorente I."/>
            <person name="Martins Dos Santos V.A."/>
            <person name="Jensen O.N."/>
            <person name="Pelaez A.I."/>
            <person name="Sanchez J."/>
            <person name="Ferrer M."/>
        </authorList>
    </citation>
    <scope>NUCLEOTIDE SEQUENCE</scope>
</reference>
<comment type="caution">
    <text evidence="2">The sequence shown here is derived from an EMBL/GenBank/DDBJ whole genome shotgun (WGS) entry which is preliminary data.</text>
</comment>
<dbReference type="EMBL" id="AUZX01016224">
    <property type="protein sequence ID" value="EQD26247.1"/>
    <property type="molecule type" value="Genomic_DNA"/>
</dbReference>
<dbReference type="SUPFAM" id="SSF63829">
    <property type="entry name" value="Calcium-dependent phosphotriesterase"/>
    <property type="match status" value="1"/>
</dbReference>
<feature type="non-terminal residue" evidence="2">
    <location>
        <position position="162"/>
    </location>
</feature>
<feature type="region of interest" description="Disordered" evidence="1">
    <location>
        <begin position="108"/>
        <end position="148"/>
    </location>
</feature>
<sequence length="162" mass="16240">MSPAGKAKILLKTGEHNVTSLAVAADGSILAGTDGPGLVIRIHPKTGKSYVLMSANHAEISALSVDGDGDIFASTASPHRAKLDGGIFTPVLHPNGRPVAVTTGIKVPGKKGKAGKKTVGAAGATGKATTEPTRIPGPFPSAGGENTVATQPTVKSNVVYQI</sequence>
<gene>
    <name evidence="2" type="ORF">B1A_21943</name>
</gene>
<protein>
    <submittedName>
        <fullName evidence="2">Uncharacterized protein</fullName>
    </submittedName>
</protein>
<evidence type="ECO:0000313" key="2">
    <source>
        <dbReference type="EMBL" id="EQD26247.1"/>
    </source>
</evidence>
<reference evidence="2" key="1">
    <citation type="submission" date="2013-08" db="EMBL/GenBank/DDBJ databases">
        <authorList>
            <person name="Mendez C."/>
            <person name="Richter M."/>
            <person name="Ferrer M."/>
            <person name="Sanchez J."/>
        </authorList>
    </citation>
    <scope>NUCLEOTIDE SEQUENCE</scope>
</reference>
<evidence type="ECO:0000256" key="1">
    <source>
        <dbReference type="SAM" id="MobiDB-lite"/>
    </source>
</evidence>
<name>T0Y2M1_9ZZZZ</name>